<proteinExistence type="inferred from homology"/>
<gene>
    <name evidence="7" type="ORF">FHT01_002296</name>
</gene>
<sequence>MAPQRNRRPGFSRRAQYGVFLGYVLAALGVVAGAVLLAISTVNPPLFASLRSGVREATTPVSSGLHMLRRAILDLPGGFGDYFGVVGENRALRAEAARNAKAIAAARLLIVENRRLRALAQVREREPTTVAAARLVNSSASSTRRFATLNAGSRHGVALGQPVRGPDGLIGRIIEVSPNTASVLLLTDTESVVPVRRIRDNLPAIVVGRGDGLVDIRTASIANAPLLAGDMFVTTGTGGLYAPGIPVARVLKSQRDTAPARTLADPDALDFALVQAAYLPAPRPPVPPLQASTP</sequence>
<dbReference type="EMBL" id="JAASQP010000001">
    <property type="protein sequence ID" value="NIJ24754.1"/>
    <property type="molecule type" value="Genomic_DNA"/>
</dbReference>
<feature type="domain" description="Rod shape-determining protein MreC beta-barrel core" evidence="6">
    <location>
        <begin position="136"/>
        <end position="258"/>
    </location>
</feature>
<keyword evidence="8" id="KW-1185">Reference proteome</keyword>
<name>A0ABX0U4M8_9SPHN</name>
<dbReference type="RefSeq" id="WP_140047125.1">
    <property type="nucleotide sequence ID" value="NZ_BAAAEV010000001.1"/>
</dbReference>
<reference evidence="7 8" key="1">
    <citation type="submission" date="2020-03" db="EMBL/GenBank/DDBJ databases">
        <title>Genomic Encyclopedia of Type Strains, Phase IV (KMG-IV): sequencing the most valuable type-strain genomes for metagenomic binning, comparative biology and taxonomic classification.</title>
        <authorList>
            <person name="Goeker M."/>
        </authorList>
    </citation>
    <scope>NUCLEOTIDE SEQUENCE [LARGE SCALE GENOMIC DNA]</scope>
    <source>
        <strain evidence="7 8">DSM 22753</strain>
    </source>
</reference>
<evidence type="ECO:0000256" key="5">
    <source>
        <dbReference type="SAM" id="Phobius"/>
    </source>
</evidence>
<dbReference type="InterPro" id="IPR007221">
    <property type="entry name" value="MreC"/>
</dbReference>
<evidence type="ECO:0000256" key="1">
    <source>
        <dbReference type="ARBA" id="ARBA00009369"/>
    </source>
</evidence>
<dbReference type="InterPro" id="IPR042177">
    <property type="entry name" value="Cell/Rod_1"/>
</dbReference>
<evidence type="ECO:0000313" key="7">
    <source>
        <dbReference type="EMBL" id="NIJ24754.1"/>
    </source>
</evidence>
<dbReference type="InterPro" id="IPR042175">
    <property type="entry name" value="Cell/Rod_MreC_2"/>
</dbReference>
<keyword evidence="3" id="KW-0133">Cell shape</keyword>
<organism evidence="7 8">
    <name type="scientific">Sphingomonas japonica</name>
    <dbReference type="NCBI Taxonomy" id="511662"/>
    <lineage>
        <taxon>Bacteria</taxon>
        <taxon>Pseudomonadati</taxon>
        <taxon>Pseudomonadota</taxon>
        <taxon>Alphaproteobacteria</taxon>
        <taxon>Sphingomonadales</taxon>
        <taxon>Sphingomonadaceae</taxon>
        <taxon>Sphingomonas</taxon>
    </lineage>
</organism>
<evidence type="ECO:0000259" key="6">
    <source>
        <dbReference type="Pfam" id="PF04085"/>
    </source>
</evidence>
<comment type="caution">
    <text evidence="7">The sequence shown here is derived from an EMBL/GenBank/DDBJ whole genome shotgun (WGS) entry which is preliminary data.</text>
</comment>
<dbReference type="InterPro" id="IPR055342">
    <property type="entry name" value="MreC_beta-barrel_core"/>
</dbReference>
<keyword evidence="5" id="KW-0812">Transmembrane</keyword>
<dbReference type="PANTHER" id="PTHR34138">
    <property type="entry name" value="CELL SHAPE-DETERMINING PROTEIN MREC"/>
    <property type="match status" value="1"/>
</dbReference>
<dbReference type="Pfam" id="PF04085">
    <property type="entry name" value="MreC"/>
    <property type="match status" value="1"/>
</dbReference>
<dbReference type="Gene3D" id="2.40.10.340">
    <property type="entry name" value="Rod shape-determining protein MreC, domain 1"/>
    <property type="match status" value="1"/>
</dbReference>
<keyword evidence="5" id="KW-0472">Membrane</keyword>
<protein>
    <recommendedName>
        <fullName evidence="2">Cell shape-determining protein MreC</fullName>
    </recommendedName>
    <alternativeName>
        <fullName evidence="4">Cell shape protein MreC</fullName>
    </alternativeName>
</protein>
<dbReference type="Gene3D" id="2.40.10.350">
    <property type="entry name" value="Rod shape-determining protein MreC, domain 2"/>
    <property type="match status" value="1"/>
</dbReference>
<comment type="similarity">
    <text evidence="1">Belongs to the MreC family.</text>
</comment>
<evidence type="ECO:0000313" key="8">
    <source>
        <dbReference type="Proteomes" id="UP000788153"/>
    </source>
</evidence>
<evidence type="ECO:0000256" key="3">
    <source>
        <dbReference type="ARBA" id="ARBA00022960"/>
    </source>
</evidence>
<evidence type="ECO:0000256" key="4">
    <source>
        <dbReference type="ARBA" id="ARBA00032089"/>
    </source>
</evidence>
<dbReference type="PANTHER" id="PTHR34138:SF1">
    <property type="entry name" value="CELL SHAPE-DETERMINING PROTEIN MREC"/>
    <property type="match status" value="1"/>
</dbReference>
<feature type="transmembrane region" description="Helical" evidence="5">
    <location>
        <begin position="20"/>
        <end position="42"/>
    </location>
</feature>
<dbReference type="Proteomes" id="UP000788153">
    <property type="component" value="Unassembled WGS sequence"/>
</dbReference>
<accession>A0ABX0U4M8</accession>
<evidence type="ECO:0000256" key="2">
    <source>
        <dbReference type="ARBA" id="ARBA00013855"/>
    </source>
</evidence>
<keyword evidence="5" id="KW-1133">Transmembrane helix</keyword>